<evidence type="ECO:0000256" key="9">
    <source>
        <dbReference type="ARBA" id="ARBA00023141"/>
    </source>
</evidence>
<dbReference type="InterPro" id="IPR023000">
    <property type="entry name" value="Shikimate_kinase_CS"/>
</dbReference>
<evidence type="ECO:0000256" key="5">
    <source>
        <dbReference type="ARBA" id="ARBA00022679"/>
    </source>
</evidence>
<dbReference type="PRINTS" id="PR01100">
    <property type="entry name" value="SHIKIMTKNASE"/>
</dbReference>
<dbReference type="GO" id="GO:0009073">
    <property type="term" value="P:aromatic amino acid family biosynthetic process"/>
    <property type="evidence" value="ECO:0007669"/>
    <property type="project" value="UniProtKB-KW"/>
</dbReference>
<evidence type="ECO:0000256" key="8">
    <source>
        <dbReference type="ARBA" id="ARBA00022840"/>
    </source>
</evidence>
<gene>
    <name evidence="11" type="primary">aroK</name>
    <name evidence="12" type="ORF">RMSM_01437</name>
</gene>
<keyword evidence="5 11" id="KW-0808">Transferase</keyword>
<proteinExistence type="inferred from homology"/>
<comment type="caution">
    <text evidence="11">Lacks conserved residue(s) required for the propagation of feature annotation.</text>
</comment>
<organism evidence="12 13">
    <name type="scientific">Rhodopirellula maiorica SM1</name>
    <dbReference type="NCBI Taxonomy" id="1265738"/>
    <lineage>
        <taxon>Bacteria</taxon>
        <taxon>Pseudomonadati</taxon>
        <taxon>Planctomycetota</taxon>
        <taxon>Planctomycetia</taxon>
        <taxon>Pirellulales</taxon>
        <taxon>Pirellulaceae</taxon>
        <taxon>Novipirellula</taxon>
    </lineage>
</organism>
<evidence type="ECO:0000256" key="4">
    <source>
        <dbReference type="ARBA" id="ARBA00022605"/>
    </source>
</evidence>
<comment type="catalytic activity">
    <reaction evidence="10 11">
        <text>shikimate + ATP = 3-phosphoshikimate + ADP + H(+)</text>
        <dbReference type="Rhea" id="RHEA:13121"/>
        <dbReference type="ChEBI" id="CHEBI:15378"/>
        <dbReference type="ChEBI" id="CHEBI:30616"/>
        <dbReference type="ChEBI" id="CHEBI:36208"/>
        <dbReference type="ChEBI" id="CHEBI:145989"/>
        <dbReference type="ChEBI" id="CHEBI:456216"/>
        <dbReference type="EC" id="2.7.1.71"/>
    </reaction>
</comment>
<comment type="function">
    <text evidence="11">Catalyzes the specific phosphorylation of the 3-hydroxyl group of shikimic acid using ATP as a cosubstrate.</text>
</comment>
<keyword evidence="6 11" id="KW-0547">Nucleotide-binding</keyword>
<keyword evidence="11" id="KW-0479">Metal-binding</keyword>
<evidence type="ECO:0000256" key="2">
    <source>
        <dbReference type="ARBA" id="ARBA00006997"/>
    </source>
</evidence>
<accession>M5RQM4</accession>
<comment type="similarity">
    <text evidence="2 11">Belongs to the shikimate kinase family.</text>
</comment>
<evidence type="ECO:0000256" key="11">
    <source>
        <dbReference type="HAMAP-Rule" id="MF_00109"/>
    </source>
</evidence>
<keyword evidence="11" id="KW-0460">Magnesium</keyword>
<comment type="caution">
    <text evidence="12">The sequence shown here is derived from an EMBL/GenBank/DDBJ whole genome shotgun (WGS) entry which is preliminary data.</text>
</comment>
<evidence type="ECO:0000313" key="13">
    <source>
        <dbReference type="Proteomes" id="UP000011991"/>
    </source>
</evidence>
<comment type="subunit">
    <text evidence="11">Monomer.</text>
</comment>
<dbReference type="InterPro" id="IPR027417">
    <property type="entry name" value="P-loop_NTPase"/>
</dbReference>
<dbReference type="SUPFAM" id="SSF52540">
    <property type="entry name" value="P-loop containing nucleoside triphosphate hydrolases"/>
    <property type="match status" value="1"/>
</dbReference>
<dbReference type="OrthoDB" id="9800332at2"/>
<dbReference type="CDD" id="cd00464">
    <property type="entry name" value="SK"/>
    <property type="match status" value="1"/>
</dbReference>
<dbReference type="UniPathway" id="UPA00053">
    <property type="reaction ID" value="UER00088"/>
</dbReference>
<dbReference type="PANTHER" id="PTHR21087">
    <property type="entry name" value="SHIKIMATE KINASE"/>
    <property type="match status" value="1"/>
</dbReference>
<dbReference type="GO" id="GO:0005524">
    <property type="term" value="F:ATP binding"/>
    <property type="evidence" value="ECO:0007669"/>
    <property type="project" value="UniProtKB-UniRule"/>
</dbReference>
<dbReference type="GO" id="GO:0009423">
    <property type="term" value="P:chorismate biosynthetic process"/>
    <property type="evidence" value="ECO:0007669"/>
    <property type="project" value="UniProtKB-UniRule"/>
</dbReference>
<feature type="binding site" evidence="11">
    <location>
        <begin position="13"/>
        <end position="18"/>
    </location>
    <ligand>
        <name>ATP</name>
        <dbReference type="ChEBI" id="CHEBI:30616"/>
    </ligand>
</feature>
<dbReference type="PROSITE" id="PS01128">
    <property type="entry name" value="SHIKIMATE_KINASE"/>
    <property type="match status" value="1"/>
</dbReference>
<dbReference type="PATRIC" id="fig|1265738.3.peg.1425"/>
<dbReference type="Pfam" id="PF01202">
    <property type="entry name" value="SKI"/>
    <property type="match status" value="1"/>
</dbReference>
<dbReference type="RefSeq" id="WP_008693261.1">
    <property type="nucleotide sequence ID" value="NZ_ANOG01000213.1"/>
</dbReference>
<keyword evidence="4 11" id="KW-0028">Amino-acid biosynthesis</keyword>
<dbReference type="InterPro" id="IPR031322">
    <property type="entry name" value="Shikimate/glucono_kinase"/>
</dbReference>
<feature type="binding site" evidence="11">
    <location>
        <position position="59"/>
    </location>
    <ligand>
        <name>substrate</name>
    </ligand>
</feature>
<keyword evidence="8 11" id="KW-0067">ATP-binding</keyword>
<keyword evidence="9 11" id="KW-0057">Aromatic amino acid biosynthesis</keyword>
<dbReference type="GO" id="GO:0004765">
    <property type="term" value="F:shikimate kinase activity"/>
    <property type="evidence" value="ECO:0007669"/>
    <property type="project" value="UniProtKB-UniRule"/>
</dbReference>
<dbReference type="HAMAP" id="MF_00109">
    <property type="entry name" value="Shikimate_kinase"/>
    <property type="match status" value="1"/>
</dbReference>
<evidence type="ECO:0000256" key="3">
    <source>
        <dbReference type="ARBA" id="ARBA00012154"/>
    </source>
</evidence>
<evidence type="ECO:0000256" key="7">
    <source>
        <dbReference type="ARBA" id="ARBA00022777"/>
    </source>
</evidence>
<evidence type="ECO:0000256" key="6">
    <source>
        <dbReference type="ARBA" id="ARBA00022741"/>
    </source>
</evidence>
<reference evidence="12 13" key="1">
    <citation type="journal article" date="2013" name="Mar. Genomics">
        <title>Expression of sulfatases in Rhodopirellula baltica and the diversity of sulfatases in the genus Rhodopirellula.</title>
        <authorList>
            <person name="Wegner C.E."/>
            <person name="Richter-Heitmann T."/>
            <person name="Klindworth A."/>
            <person name="Klockow C."/>
            <person name="Richter M."/>
            <person name="Achstetter T."/>
            <person name="Glockner F.O."/>
            <person name="Harder J."/>
        </authorList>
    </citation>
    <scope>NUCLEOTIDE SEQUENCE [LARGE SCALE GENOMIC DNA]</scope>
    <source>
        <strain evidence="12 13">SM1</strain>
    </source>
</reference>
<evidence type="ECO:0000313" key="12">
    <source>
        <dbReference type="EMBL" id="EMI21638.1"/>
    </source>
</evidence>
<feature type="binding site" evidence="11">
    <location>
        <position position="123"/>
    </location>
    <ligand>
        <name>ATP</name>
        <dbReference type="ChEBI" id="CHEBI:30616"/>
    </ligand>
</feature>
<dbReference type="Gene3D" id="3.40.50.300">
    <property type="entry name" value="P-loop containing nucleotide triphosphate hydrolases"/>
    <property type="match status" value="1"/>
</dbReference>
<feature type="binding site" evidence="11">
    <location>
        <position position="35"/>
    </location>
    <ligand>
        <name>substrate</name>
    </ligand>
</feature>
<comment type="cofactor">
    <cofactor evidence="11">
        <name>Mg(2+)</name>
        <dbReference type="ChEBI" id="CHEBI:18420"/>
    </cofactor>
    <text evidence="11">Binds 1 Mg(2+) ion per subunit.</text>
</comment>
<feature type="binding site" evidence="11">
    <location>
        <position position="142"/>
    </location>
    <ligand>
        <name>substrate</name>
    </ligand>
</feature>
<keyword evidence="7 11" id="KW-0418">Kinase</keyword>
<evidence type="ECO:0000256" key="1">
    <source>
        <dbReference type="ARBA" id="ARBA00004842"/>
    </source>
</evidence>
<feature type="binding site" evidence="11">
    <location>
        <position position="81"/>
    </location>
    <ligand>
        <name>substrate</name>
    </ligand>
</feature>
<protein>
    <recommendedName>
        <fullName evidence="3 11">Shikimate kinase</fullName>
        <shortName evidence="11">SK</shortName>
        <ecNumber evidence="3 11">2.7.1.71</ecNumber>
    </recommendedName>
</protein>
<dbReference type="Proteomes" id="UP000011991">
    <property type="component" value="Unassembled WGS sequence"/>
</dbReference>
<dbReference type="GO" id="GO:0008652">
    <property type="term" value="P:amino acid biosynthetic process"/>
    <property type="evidence" value="ECO:0007669"/>
    <property type="project" value="UniProtKB-KW"/>
</dbReference>
<dbReference type="GO" id="GO:0005829">
    <property type="term" value="C:cytosol"/>
    <property type="evidence" value="ECO:0007669"/>
    <property type="project" value="TreeGrafter"/>
</dbReference>
<keyword evidence="13" id="KW-1185">Reference proteome</keyword>
<evidence type="ECO:0000256" key="10">
    <source>
        <dbReference type="ARBA" id="ARBA00048567"/>
    </source>
</evidence>
<comment type="subcellular location">
    <subcellularLocation>
        <location evidence="11">Cytoplasm</location>
    </subcellularLocation>
</comment>
<dbReference type="GO" id="GO:0000287">
    <property type="term" value="F:magnesium ion binding"/>
    <property type="evidence" value="ECO:0007669"/>
    <property type="project" value="UniProtKB-UniRule"/>
</dbReference>
<name>M5RQM4_9BACT</name>
<dbReference type="PANTHER" id="PTHR21087:SF16">
    <property type="entry name" value="SHIKIMATE KINASE 1, CHLOROPLASTIC"/>
    <property type="match status" value="1"/>
</dbReference>
<sequence length="178" mass="19422">MLLTHLYLTGYRGTGKTSVATRMADAIGCPVVDLDVHIQDHAGCSIREIFADSGEQGFRDLESEMLDIVAAESPCVVALGGGAILRESNRKQIQTSGHCIWLIATAEMLAERIAADSGTAANRPALTQLGHLDEIRELLAYRQPLYQEVADVQIDTSGKTLAQVSDEALQHCREKRWC</sequence>
<feature type="binding site" evidence="11">
    <location>
        <position position="17"/>
    </location>
    <ligand>
        <name>Mg(2+)</name>
        <dbReference type="ChEBI" id="CHEBI:18420"/>
    </ligand>
</feature>
<comment type="pathway">
    <text evidence="1 11">Metabolic intermediate biosynthesis; chorismate biosynthesis; chorismate from D-erythrose 4-phosphate and phosphoenolpyruvate: step 5/7.</text>
</comment>
<dbReference type="EMBL" id="ANOG01000213">
    <property type="protein sequence ID" value="EMI21638.1"/>
    <property type="molecule type" value="Genomic_DNA"/>
</dbReference>
<dbReference type="InterPro" id="IPR000623">
    <property type="entry name" value="Shikimate_kinase/TSH1"/>
</dbReference>
<dbReference type="EC" id="2.7.1.71" evidence="3 11"/>
<dbReference type="AlphaFoldDB" id="M5RQM4"/>
<keyword evidence="11" id="KW-0963">Cytoplasm</keyword>